<dbReference type="EMBL" id="JAACJM010000004">
    <property type="protein sequence ID" value="KAF5373025.1"/>
    <property type="molecule type" value="Genomic_DNA"/>
</dbReference>
<gene>
    <name evidence="1" type="ORF">D9758_001543</name>
</gene>
<dbReference type="Proteomes" id="UP000559256">
    <property type="component" value="Unassembled WGS sequence"/>
</dbReference>
<dbReference type="OrthoDB" id="2734890at2759"/>
<keyword evidence="2" id="KW-1185">Reference proteome</keyword>
<evidence type="ECO:0000313" key="2">
    <source>
        <dbReference type="Proteomes" id="UP000559256"/>
    </source>
</evidence>
<sequence length="221" mass="24306">MEKKGRRANVRREEDINTRLCNLDFHSPALEVTPSHFFLCFSLQIPVAMKFSTAFVALTFAAFASATPAGAPGDSQIFATWTTLEASTRVRCVEPVDDCLNTLKSTQSSNIWDIKHCVSAAFCDGTANLVTLAGCQNRAIQDNGSAPSLNFADGGSCPMTRQNFIDFVYGSFSDIGIEDSAYPDVSLVINNWWASLTQWTATSETVPYINLNDWLHFSHSQ</sequence>
<protein>
    <submittedName>
        <fullName evidence="1">Uncharacterized protein</fullName>
    </submittedName>
</protein>
<comment type="caution">
    <text evidence="1">The sequence shown here is derived from an EMBL/GenBank/DDBJ whole genome shotgun (WGS) entry which is preliminary data.</text>
</comment>
<dbReference type="AlphaFoldDB" id="A0A8H5LWW2"/>
<evidence type="ECO:0000313" key="1">
    <source>
        <dbReference type="EMBL" id="KAF5373025.1"/>
    </source>
</evidence>
<name>A0A8H5LWW2_9AGAR</name>
<organism evidence="1 2">
    <name type="scientific">Tetrapyrgos nigripes</name>
    <dbReference type="NCBI Taxonomy" id="182062"/>
    <lineage>
        <taxon>Eukaryota</taxon>
        <taxon>Fungi</taxon>
        <taxon>Dikarya</taxon>
        <taxon>Basidiomycota</taxon>
        <taxon>Agaricomycotina</taxon>
        <taxon>Agaricomycetes</taxon>
        <taxon>Agaricomycetidae</taxon>
        <taxon>Agaricales</taxon>
        <taxon>Marasmiineae</taxon>
        <taxon>Marasmiaceae</taxon>
        <taxon>Tetrapyrgos</taxon>
    </lineage>
</organism>
<proteinExistence type="predicted"/>
<accession>A0A8H5LWW2</accession>
<reference evidence="1 2" key="1">
    <citation type="journal article" date="2020" name="ISME J.">
        <title>Uncovering the hidden diversity of litter-decomposition mechanisms in mushroom-forming fungi.</title>
        <authorList>
            <person name="Floudas D."/>
            <person name="Bentzer J."/>
            <person name="Ahren D."/>
            <person name="Johansson T."/>
            <person name="Persson P."/>
            <person name="Tunlid A."/>
        </authorList>
    </citation>
    <scope>NUCLEOTIDE SEQUENCE [LARGE SCALE GENOMIC DNA]</scope>
    <source>
        <strain evidence="1 2">CBS 291.85</strain>
    </source>
</reference>